<reference evidence="12 13" key="1">
    <citation type="journal article" date="2015" name="Genome Biol.">
        <title>Comparative genomics of Steinernema reveals deeply conserved gene regulatory networks.</title>
        <authorList>
            <person name="Dillman A.R."/>
            <person name="Macchietto M."/>
            <person name="Porter C.F."/>
            <person name="Rogers A."/>
            <person name="Williams B."/>
            <person name="Antoshechkin I."/>
            <person name="Lee M.M."/>
            <person name="Goodwin Z."/>
            <person name="Lu X."/>
            <person name="Lewis E.E."/>
            <person name="Goodrich-Blair H."/>
            <person name="Stock S.P."/>
            <person name="Adams B.J."/>
            <person name="Sternberg P.W."/>
            <person name="Mortazavi A."/>
        </authorList>
    </citation>
    <scope>NUCLEOTIDE SEQUENCE [LARGE SCALE GENOMIC DNA]</scope>
    <source>
        <strain evidence="12 13">ALL</strain>
    </source>
</reference>
<evidence type="ECO:0000256" key="7">
    <source>
        <dbReference type="ARBA" id="ARBA00023136"/>
    </source>
</evidence>
<evidence type="ECO:0000256" key="4">
    <source>
        <dbReference type="ARBA" id="ARBA00022737"/>
    </source>
</evidence>
<dbReference type="PANTHER" id="PTHR24028">
    <property type="entry name" value="CADHERIN-87A"/>
    <property type="match status" value="1"/>
</dbReference>
<keyword evidence="5 9" id="KW-0106">Calcium</keyword>
<evidence type="ECO:0000259" key="11">
    <source>
        <dbReference type="PROSITE" id="PS50268"/>
    </source>
</evidence>
<dbReference type="Gene3D" id="2.60.40.60">
    <property type="entry name" value="Cadherins"/>
    <property type="match status" value="5"/>
</dbReference>
<dbReference type="OrthoDB" id="6252479at2759"/>
<evidence type="ECO:0000313" key="13">
    <source>
        <dbReference type="Proteomes" id="UP000298663"/>
    </source>
</evidence>
<comment type="subcellular location">
    <subcellularLocation>
        <location evidence="1">Membrane</location>
        <topology evidence="1">Single-pass membrane protein</topology>
    </subcellularLocation>
</comment>
<dbReference type="InterPro" id="IPR050174">
    <property type="entry name" value="Protocadherin/Cadherin-CA"/>
</dbReference>
<name>A0A4U8UZI7_STECR</name>
<keyword evidence="6" id="KW-1133">Transmembrane helix</keyword>
<dbReference type="EMBL" id="AZBU02000001">
    <property type="protein sequence ID" value="TMS38564.1"/>
    <property type="molecule type" value="Genomic_DNA"/>
</dbReference>
<feature type="domain" description="Cadherin" evidence="11">
    <location>
        <begin position="1208"/>
        <end position="1314"/>
    </location>
</feature>
<dbReference type="FunFam" id="2.60.40.60:FF:000033">
    <property type="entry name" value="FAT atypical cadherin 1"/>
    <property type="match status" value="1"/>
</dbReference>
<comment type="caution">
    <text evidence="12">The sequence shown here is derived from an EMBL/GenBank/DDBJ whole genome shotgun (WGS) entry which is preliminary data.</text>
</comment>
<dbReference type="PRINTS" id="PR00205">
    <property type="entry name" value="CADHERIN"/>
</dbReference>
<dbReference type="InterPro" id="IPR015919">
    <property type="entry name" value="Cadherin-like_sf"/>
</dbReference>
<feature type="compositionally biased region" description="Low complexity" evidence="10">
    <location>
        <begin position="436"/>
        <end position="451"/>
    </location>
</feature>
<dbReference type="GO" id="GO:0005886">
    <property type="term" value="C:plasma membrane"/>
    <property type="evidence" value="ECO:0007669"/>
    <property type="project" value="InterPro"/>
</dbReference>
<gene>
    <name evidence="12" type="ORF">L596_005260</name>
</gene>
<evidence type="ECO:0000256" key="3">
    <source>
        <dbReference type="ARBA" id="ARBA00022729"/>
    </source>
</evidence>
<dbReference type="Proteomes" id="UP000298663">
    <property type="component" value="Unassembled WGS sequence"/>
</dbReference>
<dbReference type="PROSITE" id="PS00232">
    <property type="entry name" value="CADHERIN_1"/>
    <property type="match status" value="2"/>
</dbReference>
<organism evidence="12 13">
    <name type="scientific">Steinernema carpocapsae</name>
    <name type="common">Entomopathogenic nematode</name>
    <dbReference type="NCBI Taxonomy" id="34508"/>
    <lineage>
        <taxon>Eukaryota</taxon>
        <taxon>Metazoa</taxon>
        <taxon>Ecdysozoa</taxon>
        <taxon>Nematoda</taxon>
        <taxon>Chromadorea</taxon>
        <taxon>Rhabditida</taxon>
        <taxon>Tylenchina</taxon>
        <taxon>Panagrolaimomorpha</taxon>
        <taxon>Strongyloidoidea</taxon>
        <taxon>Steinernematidae</taxon>
        <taxon>Steinernema</taxon>
    </lineage>
</organism>
<proteinExistence type="predicted"/>
<keyword evidence="4" id="KW-0677">Repeat</keyword>
<feature type="domain" description="Cadherin" evidence="11">
    <location>
        <begin position="672"/>
        <end position="775"/>
    </location>
</feature>
<dbReference type="GO" id="GO:0005509">
    <property type="term" value="F:calcium ion binding"/>
    <property type="evidence" value="ECO:0007669"/>
    <property type="project" value="UniProtKB-UniRule"/>
</dbReference>
<keyword evidence="8" id="KW-0325">Glycoprotein</keyword>
<dbReference type="PANTHER" id="PTHR24028:SF146">
    <property type="entry name" value="CADHERIN 96CB, ISOFORM D-RELATED"/>
    <property type="match status" value="1"/>
</dbReference>
<feature type="domain" description="Cadherin" evidence="11">
    <location>
        <begin position="1315"/>
        <end position="1430"/>
    </location>
</feature>
<dbReference type="STRING" id="34508.A0A4U8UZI7"/>
<dbReference type="Pfam" id="PF00028">
    <property type="entry name" value="Cadherin"/>
    <property type="match status" value="3"/>
</dbReference>
<evidence type="ECO:0000256" key="5">
    <source>
        <dbReference type="ARBA" id="ARBA00022837"/>
    </source>
</evidence>
<evidence type="ECO:0000256" key="8">
    <source>
        <dbReference type="ARBA" id="ARBA00023180"/>
    </source>
</evidence>
<keyword evidence="3" id="KW-0732">Signal</keyword>
<feature type="domain" description="Cadherin" evidence="11">
    <location>
        <begin position="1099"/>
        <end position="1202"/>
    </location>
</feature>
<dbReference type="SMART" id="SM00112">
    <property type="entry name" value="CA"/>
    <property type="match status" value="4"/>
</dbReference>
<dbReference type="SUPFAM" id="SSF49313">
    <property type="entry name" value="Cadherin-like"/>
    <property type="match status" value="5"/>
</dbReference>
<evidence type="ECO:0000256" key="6">
    <source>
        <dbReference type="ARBA" id="ARBA00022989"/>
    </source>
</evidence>
<evidence type="ECO:0000256" key="2">
    <source>
        <dbReference type="ARBA" id="ARBA00022692"/>
    </source>
</evidence>
<keyword evidence="7" id="KW-0472">Membrane</keyword>
<feature type="region of interest" description="Disordered" evidence="10">
    <location>
        <begin position="417"/>
        <end position="458"/>
    </location>
</feature>
<dbReference type="GO" id="GO:0007156">
    <property type="term" value="P:homophilic cell adhesion via plasma membrane adhesion molecules"/>
    <property type="evidence" value="ECO:0007669"/>
    <property type="project" value="InterPro"/>
</dbReference>
<reference evidence="12 13" key="2">
    <citation type="journal article" date="2019" name="G3 (Bethesda)">
        <title>Hybrid Assembly of the Genome of the Entomopathogenic Nematode Steinernema carpocapsae Identifies the X-Chromosome.</title>
        <authorList>
            <person name="Serra L."/>
            <person name="Macchietto M."/>
            <person name="Macias-Munoz A."/>
            <person name="McGill C.J."/>
            <person name="Rodriguez I.M."/>
            <person name="Rodriguez B."/>
            <person name="Murad R."/>
            <person name="Mortazavi A."/>
        </authorList>
    </citation>
    <scope>NUCLEOTIDE SEQUENCE [LARGE SCALE GENOMIC DNA]</scope>
    <source>
        <strain evidence="12 13">ALL</strain>
    </source>
</reference>
<dbReference type="InterPro" id="IPR020894">
    <property type="entry name" value="Cadherin_CS"/>
</dbReference>
<dbReference type="PROSITE" id="PS50268">
    <property type="entry name" value="CADHERIN_2"/>
    <property type="match status" value="4"/>
</dbReference>
<dbReference type="CDD" id="cd11304">
    <property type="entry name" value="Cadherin_repeat"/>
    <property type="match status" value="5"/>
</dbReference>
<evidence type="ECO:0000313" key="12">
    <source>
        <dbReference type="EMBL" id="TMS38564.1"/>
    </source>
</evidence>
<evidence type="ECO:0000256" key="9">
    <source>
        <dbReference type="PROSITE-ProRule" id="PRU00043"/>
    </source>
</evidence>
<sequence length="1527" mass="170320">MILLFVNSCFDNYLSHHSFVVFCQQDARDDMSQEQETNSEAVEDNVEPTMLQNESNQMAEVVFPSRMNKEASEMVEEKPMTSELVEEKALARLIKALSKQESNIREVLQGTGSQEPEIRLPSTGDEPVPLKEILTQEESESMSEESSGEMLEPIMPVEDVDIWESPQVFQKVVNVPEDVTQGTTLMTLTAHHPANLSMDFLCINPEIVICYSDKLDNHMYQLRIALNDDSDIPPHFGVDFHVLIPDAESGTDTIFKDKKYTINFMYERDQSTMEPMSKSTVMNVVVNSNQIPVHHNKPVFEFMPQFEKEKYEILVPEGTNEKSATMAIVYFMSRVNGPAPTFEIMGDIQEWFKIGEINTQQDSNRVLSAVEIMLKKGVKVEAKEKQLPYQFTLEAKQADATASATVTVDILSFEKSETPKTSVLTESPSTEPPPVEVKTSSKPETTSTTSEDVISSTEPEITEATIGTVIVELTEGRKNIEAVIKEIEAIPETIAIDAGEEMSTSIPVGIEEEMPETEETMDNKLFTVGSSNMKTTSKAPTPASVQLLPEIDFNLNVNGVTNGQILVSESLVDGEAVPGVEIHITADQESHNELVDLELLFSDAFIVRPRRVPVGGTAQLIVANSRMLDFETAPTTFTAELRASLTYNPNMVKTKMLQFRKKDEPDHAPYFTNSFFEFEVFENSVTGEAVGQLKAHDEDVNEQLSFELFGEGSELFAINDDVLIVSCKTALPCLDREQTDAYYFALVAIDKAGYMSDPVTITIRVKDKNDNLPKLEIGDEPIRISNGALLTSAVFSVHDADLYPNYVVDVDGSAASFLEISKVSEDFYQIRPKHGSIPSTGSFVLELGVRDPTNNQADKKSVDVQVKNSFSKARFRRPRYERTITSEKIHKGNPLVQVELEGVPVDSVKFVILNSNSSWLSIDDYGGNVFVGDVPDRGVKSGHHSADIGVVDRTTKAILAQTQLLLTVIGSRKNESIFLSRFYTHTVPADQSHLNTVVELSTNEERPNIVIITDSINAWNADQKPEHFPANSIIVDRSRIMVNFEHASNLRSVQFEVASVEDFSDRALITIFFSADPKKEAERKKLMSKPLFTAPWTEDSVIIPVRLVEEAPIGQIATSLPAYDPMTGNHISNVELKGEMESFFTLDTITQNVHVAKRIDFESLTAEMRAFDLELVAGVDNYKTSAILRFQIVDIDDNTPRFGFLGQPLRNNSFAVMENSPPGTEIVRFRVSDNDELDGKQKFKYRLSGIGQDKFQIREVADSMVLVVSPVGDLDREAVDLMAIIITVEDSAGNVNTANLFITLEDQNDNAPRFQEQKVNVKLTENWQVGSTVTRLLAHDSDKNENARLHFFLENGTNPYFEVDSETGLVTTVKSLNGLARIEPYEIVVVCEDAGNPKQSARSTVMVTVVESILTNNEEKNELTIQSPPIGHVIKLSENTPANHRVYQVVAQVGSFDTADIKYSLKPITNKDEGFFNIDETSGEIFTAKRLDYENTSRITDANSIGYEFETMITLRANIICDLFFYC</sequence>
<evidence type="ECO:0000256" key="10">
    <source>
        <dbReference type="SAM" id="MobiDB-lite"/>
    </source>
</evidence>
<keyword evidence="13" id="KW-1185">Reference proteome</keyword>
<dbReference type="InterPro" id="IPR002126">
    <property type="entry name" value="Cadherin-like_dom"/>
</dbReference>
<protein>
    <recommendedName>
        <fullName evidence="11">Cadherin domain-containing protein</fullName>
    </recommendedName>
</protein>
<accession>A0A4U8UZI7</accession>
<keyword evidence="2" id="KW-0812">Transmembrane</keyword>
<evidence type="ECO:0000256" key="1">
    <source>
        <dbReference type="ARBA" id="ARBA00004167"/>
    </source>
</evidence>